<sequence>MRSFFSIACVLCVSVAVSWAAPATLLEAENSFISPINDQALISKRMSDLVPRDNHLRNRRSIEMLRRLCPELFQVIDLVIQNLTSTIFRVVGGALLRSGGLGGGGEGRSSVNVVLPTFPPDEDYDDDDEDEEDNKIDSDKSSNTTTTTTTEKNSNSESSSSSSVNEESELNRQVRTAREAQDQDAAASSSNVAPAPENDLSNVETDDADRDKRYSPFGGDSHGSGNFLFDLVRLITGSGAQDHSDAGAGGVAEIDVSPRAEHTEGIPGPITRLLVVANRGIANLIQDLILRLAQTSERIVNFKARLITALI</sequence>
<dbReference type="RefSeq" id="XP_018336295.1">
    <property type="nucleotide sequence ID" value="XM_018480793.1"/>
</dbReference>
<protein>
    <submittedName>
        <fullName evidence="4">Uncharacterized protein LOC108744843 isoform X2</fullName>
    </submittedName>
</protein>
<dbReference type="Proteomes" id="UP000192223">
    <property type="component" value="Unplaced"/>
</dbReference>
<keyword evidence="3" id="KW-1185">Reference proteome</keyword>
<organism evidence="3 4">
    <name type="scientific">Agrilus planipennis</name>
    <name type="common">Emerald ash borer</name>
    <name type="synonym">Agrilus marcopoli</name>
    <dbReference type="NCBI Taxonomy" id="224129"/>
    <lineage>
        <taxon>Eukaryota</taxon>
        <taxon>Metazoa</taxon>
        <taxon>Ecdysozoa</taxon>
        <taxon>Arthropoda</taxon>
        <taxon>Hexapoda</taxon>
        <taxon>Insecta</taxon>
        <taxon>Pterygota</taxon>
        <taxon>Neoptera</taxon>
        <taxon>Endopterygota</taxon>
        <taxon>Coleoptera</taxon>
        <taxon>Polyphaga</taxon>
        <taxon>Elateriformia</taxon>
        <taxon>Buprestoidea</taxon>
        <taxon>Buprestidae</taxon>
        <taxon>Agrilinae</taxon>
        <taxon>Agrilus</taxon>
    </lineage>
</organism>
<keyword evidence="2" id="KW-0732">Signal</keyword>
<dbReference type="AlphaFoldDB" id="A0A1W4XV37"/>
<dbReference type="GeneID" id="108744843"/>
<dbReference type="OrthoDB" id="8192083at2759"/>
<name>A0A1W4XV37_AGRPL</name>
<feature type="signal peptide" evidence="2">
    <location>
        <begin position="1"/>
        <end position="20"/>
    </location>
</feature>
<gene>
    <name evidence="4" type="primary">LOC108744843</name>
</gene>
<accession>A0A1W4XV37</accession>
<evidence type="ECO:0000256" key="2">
    <source>
        <dbReference type="SAM" id="SignalP"/>
    </source>
</evidence>
<evidence type="ECO:0000313" key="3">
    <source>
        <dbReference type="Proteomes" id="UP000192223"/>
    </source>
</evidence>
<feature type="region of interest" description="Disordered" evidence="1">
    <location>
        <begin position="101"/>
        <end position="219"/>
    </location>
</feature>
<evidence type="ECO:0000313" key="4">
    <source>
        <dbReference type="RefSeq" id="XP_018336295.1"/>
    </source>
</evidence>
<proteinExistence type="predicted"/>
<dbReference type="KEGG" id="apln:108744843"/>
<dbReference type="InParanoid" id="A0A1W4XV37"/>
<evidence type="ECO:0000256" key="1">
    <source>
        <dbReference type="SAM" id="MobiDB-lite"/>
    </source>
</evidence>
<feature type="compositionally biased region" description="Basic and acidic residues" evidence="1">
    <location>
        <begin position="169"/>
        <end position="181"/>
    </location>
</feature>
<reference evidence="4" key="1">
    <citation type="submission" date="2025-08" db="UniProtKB">
        <authorList>
            <consortium name="RefSeq"/>
        </authorList>
    </citation>
    <scope>IDENTIFICATION</scope>
    <source>
        <tissue evidence="4">Entire body</tissue>
    </source>
</reference>
<feature type="compositionally biased region" description="Low complexity" evidence="1">
    <location>
        <begin position="141"/>
        <end position="165"/>
    </location>
</feature>
<feature type="chain" id="PRO_5010817903" evidence="2">
    <location>
        <begin position="21"/>
        <end position="311"/>
    </location>
</feature>
<feature type="compositionally biased region" description="Acidic residues" evidence="1">
    <location>
        <begin position="120"/>
        <end position="134"/>
    </location>
</feature>